<dbReference type="Pfam" id="PF00122">
    <property type="entry name" value="E1-E2_ATPase"/>
    <property type="match status" value="1"/>
</dbReference>
<feature type="transmembrane region" description="Helical" evidence="11">
    <location>
        <begin position="36"/>
        <end position="55"/>
    </location>
</feature>
<sequence length="658" mass="69427">MKRASFDLPTFMSLMATLGMILAMAGTWLPVKELAVLRWLGLMLVYFAGGLPAMWRAVSALWRDHILDIDLLMVVAAIAAAIVGAPFEGAVLLTLFSVSTTLEHHALGRARHAVEALMALRPETAFRRNKDGTVVEVPAAELAVGDTVILRPGARVPTDGVIMQGRGGIDEANITGESMPVSKEIGQQVFEATVNLDGVLEVAVTKTIGDSTIARMIQLVTQAQEAKAPSERFSSWFGQRYTVAVILGAMLAFVAFYLLGHDWEQALYKAATLLVAASPCAIVISVPAAILSALSAAARGGVLFKGGGALETLAAVDTFAFDKTGTLTNGRAVVRRIITLDGDERRFLSLLAGLEAHSEHHIAAAIRREAAVRGIAPTNVIDVSSRPSAGIVGSDEFGPLWAGNPRLVKDMGASVDRAEFRELADTTQTVVYLGRGSTVLGAVSVADEARLSSAPALTALRNSGVRHIVMMTGDRRPVALRIGAELGLTPDEVHAEMLPEDKVRRVGELAAHGKVAFVGDGVNDAAALARADVGIAMGAAGSDVALQAADVALLSEDMKKLADARGLARRTAAIIRQNLTVAIGAMLVLVTGGLFFDLPLPMAVIGHEGGTVLVVLNGLRLLSDRIRRNTNEIASTRQTWSDRSASTLPSKTFSAKIS</sequence>
<dbReference type="InterPro" id="IPR008250">
    <property type="entry name" value="ATPase_P-typ_transduc_dom_A_sf"/>
</dbReference>
<feature type="transmembrane region" description="Helical" evidence="11">
    <location>
        <begin position="241"/>
        <end position="259"/>
    </location>
</feature>
<dbReference type="InterPro" id="IPR023299">
    <property type="entry name" value="ATPase_P-typ_cyto_dom_N"/>
</dbReference>
<feature type="transmembrane region" description="Helical" evidence="11">
    <location>
        <begin position="602"/>
        <end position="622"/>
    </location>
</feature>
<keyword evidence="8" id="KW-1278">Translocase</keyword>
<evidence type="ECO:0000256" key="8">
    <source>
        <dbReference type="ARBA" id="ARBA00022967"/>
    </source>
</evidence>
<dbReference type="SFLD" id="SFLDG00002">
    <property type="entry name" value="C1.7:_P-type_atpase_like"/>
    <property type="match status" value="1"/>
</dbReference>
<dbReference type="SUPFAM" id="SSF81665">
    <property type="entry name" value="Calcium ATPase, transmembrane domain M"/>
    <property type="match status" value="1"/>
</dbReference>
<keyword evidence="6 11" id="KW-0067">ATP-binding</keyword>
<protein>
    <submittedName>
        <fullName evidence="13">Cation-translocating P-type ATPase</fullName>
    </submittedName>
</protein>
<feature type="transmembrane region" description="Helical" evidence="11">
    <location>
        <begin position="579"/>
        <end position="596"/>
    </location>
</feature>
<dbReference type="PANTHER" id="PTHR43079:SF1">
    <property type="entry name" value="CADMIUM_ZINC-TRANSPORTING ATPASE HMA1, CHLOROPLASTIC-RELATED"/>
    <property type="match status" value="1"/>
</dbReference>
<dbReference type="PROSITE" id="PS00154">
    <property type="entry name" value="ATPASE_E1_E2"/>
    <property type="match status" value="1"/>
</dbReference>
<dbReference type="Gene3D" id="3.40.50.1000">
    <property type="entry name" value="HAD superfamily/HAD-like"/>
    <property type="match status" value="1"/>
</dbReference>
<keyword evidence="7" id="KW-0460">Magnesium</keyword>
<dbReference type="Pfam" id="PF00702">
    <property type="entry name" value="Hydrolase"/>
    <property type="match status" value="1"/>
</dbReference>
<evidence type="ECO:0000256" key="11">
    <source>
        <dbReference type="RuleBase" id="RU362081"/>
    </source>
</evidence>
<keyword evidence="9 11" id="KW-1133">Transmembrane helix</keyword>
<dbReference type="NCBIfam" id="TIGR01512">
    <property type="entry name" value="ATPase-IB2_Cd"/>
    <property type="match status" value="1"/>
</dbReference>
<evidence type="ECO:0000256" key="10">
    <source>
        <dbReference type="ARBA" id="ARBA00023136"/>
    </source>
</evidence>
<dbReference type="NCBIfam" id="TIGR01525">
    <property type="entry name" value="ATPase-IB_hvy"/>
    <property type="match status" value="1"/>
</dbReference>
<keyword evidence="5 11" id="KW-0547">Nucleotide-binding</keyword>
<evidence type="ECO:0000256" key="4">
    <source>
        <dbReference type="ARBA" id="ARBA00022723"/>
    </source>
</evidence>
<name>A0ABY8BR30_AFICR</name>
<keyword evidence="14" id="KW-1185">Reference proteome</keyword>
<dbReference type="SFLD" id="SFLDS00003">
    <property type="entry name" value="Haloacid_Dehalogenase"/>
    <property type="match status" value="1"/>
</dbReference>
<organism evidence="13 14">
    <name type="scientific">Afipia carboxydohydrogena</name>
    <name type="common">Pseudomonas carboxydohydrogena</name>
    <dbReference type="NCBI Taxonomy" id="290"/>
    <lineage>
        <taxon>Bacteria</taxon>
        <taxon>Pseudomonadati</taxon>
        <taxon>Pseudomonadota</taxon>
        <taxon>Alphaproteobacteria</taxon>
        <taxon>Hyphomicrobiales</taxon>
        <taxon>Nitrobacteraceae</taxon>
        <taxon>Afipia</taxon>
    </lineage>
</organism>
<reference evidence="13 14" key="1">
    <citation type="submission" date="2022-11" db="EMBL/GenBank/DDBJ databases">
        <authorList>
            <person name="Siebert D."/>
            <person name="Busche T."/>
            <person name="Saydam E."/>
            <person name="Kalinowski J."/>
            <person name="Ruckert C."/>
            <person name="Blombach B."/>
        </authorList>
    </citation>
    <scope>NUCLEOTIDE SEQUENCE [LARGE SCALE GENOMIC DNA]</scope>
    <source>
        <strain evidence="13 14">DSM 1083</strain>
    </source>
</reference>
<keyword evidence="4 11" id="KW-0479">Metal-binding</keyword>
<dbReference type="InterPro" id="IPR023214">
    <property type="entry name" value="HAD_sf"/>
</dbReference>
<dbReference type="InterPro" id="IPR044492">
    <property type="entry name" value="P_typ_ATPase_HD_dom"/>
</dbReference>
<evidence type="ECO:0000256" key="3">
    <source>
        <dbReference type="ARBA" id="ARBA00022692"/>
    </source>
</evidence>
<dbReference type="Gene3D" id="3.40.1110.10">
    <property type="entry name" value="Calcium-transporting ATPase, cytoplasmic domain N"/>
    <property type="match status" value="1"/>
</dbReference>
<dbReference type="SUPFAM" id="SSF81653">
    <property type="entry name" value="Calcium ATPase, transduction domain A"/>
    <property type="match status" value="1"/>
</dbReference>
<dbReference type="NCBIfam" id="TIGR01494">
    <property type="entry name" value="ATPase_P-type"/>
    <property type="match status" value="1"/>
</dbReference>
<dbReference type="RefSeq" id="WP_275247594.1">
    <property type="nucleotide sequence ID" value="NZ_BAABDX010000001.1"/>
</dbReference>
<dbReference type="EMBL" id="CP113162">
    <property type="protein sequence ID" value="WEF52016.1"/>
    <property type="molecule type" value="Genomic_DNA"/>
</dbReference>
<dbReference type="InterPro" id="IPR051949">
    <property type="entry name" value="Cation_Transport_ATPase"/>
</dbReference>
<evidence type="ECO:0000313" key="13">
    <source>
        <dbReference type="EMBL" id="WEF52016.1"/>
    </source>
</evidence>
<dbReference type="InterPro" id="IPR059000">
    <property type="entry name" value="ATPase_P-type_domA"/>
</dbReference>
<feature type="transmembrane region" description="Helical" evidence="11">
    <location>
        <begin position="271"/>
        <end position="294"/>
    </location>
</feature>
<dbReference type="InterPro" id="IPR023298">
    <property type="entry name" value="ATPase_P-typ_TM_dom_sf"/>
</dbReference>
<feature type="domain" description="P-type ATPase A" evidence="12">
    <location>
        <begin position="121"/>
        <end position="220"/>
    </location>
</feature>
<comment type="similarity">
    <text evidence="2 11">Belongs to the cation transport ATPase (P-type) (TC 3.A.3) family. Type IB subfamily.</text>
</comment>
<dbReference type="InterPro" id="IPR001757">
    <property type="entry name" value="P_typ_ATPase"/>
</dbReference>
<evidence type="ECO:0000256" key="1">
    <source>
        <dbReference type="ARBA" id="ARBA00004141"/>
    </source>
</evidence>
<keyword evidence="3 11" id="KW-0812">Transmembrane</keyword>
<keyword evidence="11" id="KW-1003">Cell membrane</keyword>
<dbReference type="Gene3D" id="2.70.150.10">
    <property type="entry name" value="Calcium-transporting ATPase, cytoplasmic transduction domain A"/>
    <property type="match status" value="1"/>
</dbReference>
<evidence type="ECO:0000313" key="14">
    <source>
        <dbReference type="Proteomes" id="UP001213907"/>
    </source>
</evidence>
<dbReference type="Proteomes" id="UP001213907">
    <property type="component" value="Chromosome"/>
</dbReference>
<evidence type="ECO:0000256" key="2">
    <source>
        <dbReference type="ARBA" id="ARBA00006024"/>
    </source>
</evidence>
<evidence type="ECO:0000259" key="12">
    <source>
        <dbReference type="Pfam" id="PF00122"/>
    </source>
</evidence>
<keyword evidence="10 11" id="KW-0472">Membrane</keyword>
<proteinExistence type="inferred from homology"/>
<accession>A0ABY8BR30</accession>
<feature type="transmembrane region" description="Helical" evidence="11">
    <location>
        <begin position="12"/>
        <end position="29"/>
    </location>
</feature>
<dbReference type="SUPFAM" id="SSF56784">
    <property type="entry name" value="HAD-like"/>
    <property type="match status" value="1"/>
</dbReference>
<dbReference type="InterPro" id="IPR018303">
    <property type="entry name" value="ATPase_P-typ_P_site"/>
</dbReference>
<dbReference type="PROSITE" id="PS01229">
    <property type="entry name" value="COF_2"/>
    <property type="match status" value="1"/>
</dbReference>
<feature type="transmembrane region" description="Helical" evidence="11">
    <location>
        <begin position="71"/>
        <end position="96"/>
    </location>
</feature>
<dbReference type="InterPro" id="IPR036412">
    <property type="entry name" value="HAD-like_sf"/>
</dbReference>
<evidence type="ECO:0000256" key="9">
    <source>
        <dbReference type="ARBA" id="ARBA00022989"/>
    </source>
</evidence>
<comment type="subcellular location">
    <subcellularLocation>
        <location evidence="11">Cell membrane</location>
    </subcellularLocation>
    <subcellularLocation>
        <location evidence="1">Membrane</location>
        <topology evidence="1">Multi-pass membrane protein</topology>
    </subcellularLocation>
</comment>
<dbReference type="PANTHER" id="PTHR43079">
    <property type="entry name" value="PROBABLE CADMIUM/ZINC-TRANSPORTING ATPASE HMA1"/>
    <property type="match status" value="1"/>
</dbReference>
<dbReference type="SFLD" id="SFLDF00027">
    <property type="entry name" value="p-type_atpase"/>
    <property type="match status" value="1"/>
</dbReference>
<evidence type="ECO:0000256" key="7">
    <source>
        <dbReference type="ARBA" id="ARBA00022842"/>
    </source>
</evidence>
<evidence type="ECO:0000256" key="5">
    <source>
        <dbReference type="ARBA" id="ARBA00022741"/>
    </source>
</evidence>
<dbReference type="PRINTS" id="PR00941">
    <property type="entry name" value="CDATPASE"/>
</dbReference>
<evidence type="ECO:0000256" key="6">
    <source>
        <dbReference type="ARBA" id="ARBA00022840"/>
    </source>
</evidence>
<dbReference type="InterPro" id="IPR027256">
    <property type="entry name" value="P-typ_ATPase_IB"/>
</dbReference>
<dbReference type="PRINTS" id="PR00119">
    <property type="entry name" value="CATATPASE"/>
</dbReference>
<gene>
    <name evidence="13" type="ORF">AFIC_000474</name>
</gene>